<name>A0ABY4TWZ8_9SPHN</name>
<dbReference type="Proteomes" id="UP001055580">
    <property type="component" value="Chromosome"/>
</dbReference>
<dbReference type="RefSeq" id="WP_250754715.1">
    <property type="nucleotide sequence ID" value="NZ_CP098401.1"/>
</dbReference>
<reference evidence="1" key="1">
    <citation type="submission" date="2022-05" db="EMBL/GenBank/DDBJ databases">
        <title>Sphingomonas sp. strain RMG20 Genome sequencing and assembly.</title>
        <authorList>
            <person name="Kim I."/>
        </authorList>
    </citation>
    <scope>NUCLEOTIDE SEQUENCE</scope>
    <source>
        <strain evidence="1">RMG20</strain>
    </source>
</reference>
<evidence type="ECO:0000313" key="1">
    <source>
        <dbReference type="EMBL" id="URW76916.1"/>
    </source>
</evidence>
<gene>
    <name evidence="1" type="ORF">M9980_06910</name>
</gene>
<evidence type="ECO:0000313" key="2">
    <source>
        <dbReference type="Proteomes" id="UP001055580"/>
    </source>
</evidence>
<organism evidence="1 2">
    <name type="scientific">Sphingomonas donggukensis</name>
    <dbReference type="NCBI Taxonomy" id="2949093"/>
    <lineage>
        <taxon>Bacteria</taxon>
        <taxon>Pseudomonadati</taxon>
        <taxon>Pseudomonadota</taxon>
        <taxon>Alphaproteobacteria</taxon>
        <taxon>Sphingomonadales</taxon>
        <taxon>Sphingomonadaceae</taxon>
        <taxon>Sphingomonas</taxon>
    </lineage>
</organism>
<sequence>MSDFFSTAIAFQQEILRAQQAQMDAAQKALDMGRQMMAAQAQSQKAAKANLQAWNRWASLWGWK</sequence>
<protein>
    <recommendedName>
        <fullName evidence="3">Phasin domain-containing protein</fullName>
    </recommendedName>
</protein>
<proteinExistence type="predicted"/>
<evidence type="ECO:0008006" key="3">
    <source>
        <dbReference type="Google" id="ProtNLM"/>
    </source>
</evidence>
<keyword evidence="2" id="KW-1185">Reference proteome</keyword>
<accession>A0ABY4TWZ8</accession>
<dbReference type="EMBL" id="CP098401">
    <property type="protein sequence ID" value="URW76916.1"/>
    <property type="molecule type" value="Genomic_DNA"/>
</dbReference>